<keyword evidence="1" id="KW-0732">Signal</keyword>
<protein>
    <submittedName>
        <fullName evidence="3">Uncharacterized protein</fullName>
    </submittedName>
</protein>
<evidence type="ECO:0000313" key="5">
    <source>
        <dbReference type="Proteomes" id="UP000557344"/>
    </source>
</evidence>
<sequence length="66" mass="6884">MASVIALSLMMQSCARALVADGESTVRIDAQQGGGEAKDVRGGDVPMIVALMQIATALFADFDQKL</sequence>
<dbReference type="EMBL" id="JACIID010000001">
    <property type="protein sequence ID" value="MBB4533646.1"/>
    <property type="molecule type" value="Genomic_DNA"/>
</dbReference>
<comment type="caution">
    <text evidence="3">The sequence shown here is derived from an EMBL/GenBank/DDBJ whole genome shotgun (WGS) entry which is preliminary data.</text>
</comment>
<dbReference type="Proteomes" id="UP000523431">
    <property type="component" value="Unassembled WGS sequence"/>
</dbReference>
<evidence type="ECO:0000313" key="4">
    <source>
        <dbReference type="Proteomes" id="UP000523431"/>
    </source>
</evidence>
<evidence type="ECO:0000313" key="3">
    <source>
        <dbReference type="EMBL" id="MBB4533646.1"/>
    </source>
</evidence>
<name>A0A7W6ZD17_RHIET</name>
<feature type="chain" id="PRO_5044130421" evidence="1">
    <location>
        <begin position="18"/>
        <end position="66"/>
    </location>
</feature>
<evidence type="ECO:0000256" key="1">
    <source>
        <dbReference type="SAM" id="SignalP"/>
    </source>
</evidence>
<feature type="signal peptide" evidence="1">
    <location>
        <begin position="1"/>
        <end position="17"/>
    </location>
</feature>
<dbReference type="AlphaFoldDB" id="A0A7W6ZD17"/>
<reference evidence="4 5" key="1">
    <citation type="submission" date="2020-08" db="EMBL/GenBank/DDBJ databases">
        <title>Genomic Encyclopedia of Type Strains, Phase IV (KMG-V): Genome sequencing to study the core and pangenomes of soil and plant-associated prokaryotes.</title>
        <authorList>
            <person name="Whitman W."/>
        </authorList>
    </citation>
    <scope>NUCLEOTIDE SEQUENCE [LARGE SCALE GENOMIC DNA]</scope>
    <source>
        <strain evidence="2 5">SEMIA 471</strain>
        <strain evidence="3 4">SEMIA 489</strain>
    </source>
</reference>
<dbReference type="EMBL" id="JACIHU010000001">
    <property type="protein sequence ID" value="MBB4477814.1"/>
    <property type="molecule type" value="Genomic_DNA"/>
</dbReference>
<gene>
    <name evidence="2" type="ORF">GGE46_000355</name>
    <name evidence="3" type="ORF">GGE57_000355</name>
</gene>
<dbReference type="RefSeq" id="WP_183837424.1">
    <property type="nucleotide sequence ID" value="NZ_JACIHU010000001.1"/>
</dbReference>
<evidence type="ECO:0000313" key="2">
    <source>
        <dbReference type="EMBL" id="MBB4477814.1"/>
    </source>
</evidence>
<dbReference type="Proteomes" id="UP000557344">
    <property type="component" value="Unassembled WGS sequence"/>
</dbReference>
<proteinExistence type="predicted"/>
<accession>A0A7W6ZD17</accession>
<organism evidence="3 4">
    <name type="scientific">Rhizobium etli</name>
    <dbReference type="NCBI Taxonomy" id="29449"/>
    <lineage>
        <taxon>Bacteria</taxon>
        <taxon>Pseudomonadati</taxon>
        <taxon>Pseudomonadota</taxon>
        <taxon>Alphaproteobacteria</taxon>
        <taxon>Hyphomicrobiales</taxon>
        <taxon>Rhizobiaceae</taxon>
        <taxon>Rhizobium/Agrobacterium group</taxon>
        <taxon>Rhizobium</taxon>
    </lineage>
</organism>